<dbReference type="GeneID" id="54324957"/>
<gene>
    <name evidence="1" type="ORF">ATNIH1004_002255</name>
</gene>
<dbReference type="VEuPathDB" id="FungiDB:EYZ11_013483"/>
<accession>A0A5M9MW31</accession>
<dbReference type="AlphaFoldDB" id="A0A5M9MW31"/>
<reference evidence="1 2" key="1">
    <citation type="submission" date="2019-08" db="EMBL/GenBank/DDBJ databases">
        <title>The genome sequence of a newly discovered highly antifungal drug resistant Aspergillus species, Aspergillus tanneri NIH 1004.</title>
        <authorList>
            <person name="Mounaud S."/>
            <person name="Singh I."/>
            <person name="Joardar V."/>
            <person name="Pakala S."/>
            <person name="Pakala S."/>
            <person name="Venepally P."/>
            <person name="Chung J.K."/>
            <person name="Losada L."/>
            <person name="Nierman W.C."/>
        </authorList>
    </citation>
    <scope>NUCLEOTIDE SEQUENCE [LARGE SCALE GENOMIC DNA]</scope>
    <source>
        <strain evidence="1 2">NIH1004</strain>
    </source>
</reference>
<sequence length="156" mass="17422">MTATKASCVVPTTLVHQITILAKRWETYYIPHTCPAGTVKVAGALLRYSTLPNEPDHSVKLCSNWPVDPKYLWQKYYNDSKTSDVVWKYSDDYQNNDQDDERSTEEDSSDAYGFVMLDGPKARLIATLQPVTPLSVAHDILSRPSDHSISSSGLAI</sequence>
<evidence type="ECO:0000313" key="1">
    <source>
        <dbReference type="EMBL" id="KAA8649584.1"/>
    </source>
</evidence>
<protein>
    <submittedName>
        <fullName evidence="1">Uncharacterized protein</fullName>
    </submittedName>
</protein>
<organism evidence="1 2">
    <name type="scientific">Aspergillus tanneri</name>
    <dbReference type="NCBI Taxonomy" id="1220188"/>
    <lineage>
        <taxon>Eukaryota</taxon>
        <taxon>Fungi</taxon>
        <taxon>Dikarya</taxon>
        <taxon>Ascomycota</taxon>
        <taxon>Pezizomycotina</taxon>
        <taxon>Eurotiomycetes</taxon>
        <taxon>Eurotiomycetidae</taxon>
        <taxon>Eurotiales</taxon>
        <taxon>Aspergillaceae</taxon>
        <taxon>Aspergillus</taxon>
        <taxon>Aspergillus subgen. Circumdati</taxon>
    </lineage>
</organism>
<dbReference type="OrthoDB" id="73875at2759"/>
<evidence type="ECO:0000313" key="2">
    <source>
        <dbReference type="Proteomes" id="UP000324241"/>
    </source>
</evidence>
<comment type="caution">
    <text evidence="1">The sequence shown here is derived from an EMBL/GenBank/DDBJ whole genome shotgun (WGS) entry which is preliminary data.</text>
</comment>
<dbReference type="EMBL" id="QUQM01000001">
    <property type="protein sequence ID" value="KAA8649584.1"/>
    <property type="molecule type" value="Genomic_DNA"/>
</dbReference>
<name>A0A5M9MW31_9EURO</name>
<proteinExistence type="predicted"/>
<dbReference type="Proteomes" id="UP000324241">
    <property type="component" value="Unassembled WGS sequence"/>
</dbReference>
<dbReference type="RefSeq" id="XP_033428945.1">
    <property type="nucleotide sequence ID" value="XM_033566950.1"/>
</dbReference>